<protein>
    <submittedName>
        <fullName evidence="5">Serine/threonine-protein kinase</fullName>
    </submittedName>
</protein>
<accession>A0A972G475</accession>
<keyword evidence="1" id="KW-0433">Leucine-rich repeat</keyword>
<keyword evidence="6" id="KW-1185">Reference proteome</keyword>
<dbReference type="InterPro" id="IPR000719">
    <property type="entry name" value="Prot_kinase_dom"/>
</dbReference>
<dbReference type="PROSITE" id="PS51450">
    <property type="entry name" value="LRR"/>
    <property type="match status" value="1"/>
</dbReference>
<dbReference type="SMART" id="SM00364">
    <property type="entry name" value="LRR_BAC"/>
    <property type="match status" value="5"/>
</dbReference>
<dbReference type="InterPro" id="IPR003591">
    <property type="entry name" value="Leu-rich_rpt_typical-subtyp"/>
</dbReference>
<feature type="domain" description="Protein kinase" evidence="4">
    <location>
        <begin position="206"/>
        <end position="439"/>
    </location>
</feature>
<dbReference type="InterPro" id="IPR050216">
    <property type="entry name" value="LRR_domain-containing"/>
</dbReference>
<dbReference type="PROSITE" id="PS00107">
    <property type="entry name" value="PROTEIN_KINASE_ATP"/>
    <property type="match status" value="1"/>
</dbReference>
<dbReference type="Pfam" id="PF07714">
    <property type="entry name" value="PK_Tyr_Ser-Thr"/>
    <property type="match status" value="1"/>
</dbReference>
<evidence type="ECO:0000256" key="2">
    <source>
        <dbReference type="ARBA" id="ARBA00022737"/>
    </source>
</evidence>
<keyword evidence="3" id="KW-0547">Nucleotide-binding</keyword>
<dbReference type="PANTHER" id="PTHR48051:SF1">
    <property type="entry name" value="RAS SUPPRESSOR PROTEIN 1"/>
    <property type="match status" value="1"/>
</dbReference>
<reference evidence="5" key="1">
    <citation type="submission" date="2020-04" db="EMBL/GenBank/DDBJ databases">
        <title>Description of Shewanella salipaludis sp. nov., isolated from a salt marsh.</title>
        <authorList>
            <person name="Park S."/>
            <person name="Yoon J.-H."/>
        </authorList>
    </citation>
    <scope>NUCLEOTIDE SEQUENCE</scope>
    <source>
        <strain evidence="5">SHSM-M6</strain>
    </source>
</reference>
<keyword evidence="3" id="KW-0067">ATP-binding</keyword>
<dbReference type="Pfam" id="PF13855">
    <property type="entry name" value="LRR_8"/>
    <property type="match status" value="2"/>
</dbReference>
<dbReference type="InterPro" id="IPR001611">
    <property type="entry name" value="Leu-rich_rpt"/>
</dbReference>
<dbReference type="PANTHER" id="PTHR48051">
    <property type="match status" value="1"/>
</dbReference>
<dbReference type="InterPro" id="IPR001245">
    <property type="entry name" value="Ser-Thr/Tyr_kinase_cat_dom"/>
</dbReference>
<sequence length="439" mass="47434">MQTLAQLRAGRLGRVTRLQLAENLTEFPREIFSLADSLEVLDLSNNGLSSLPDDFDRLQRLKILFLSNNQFEQVPRVLGKCPKLEMIAFKANRIHSLAEGALPERTRWLILTDNKLRQLPESMGKLYRLQKLALAGNELTSLPDTMADCHGLELVRLSANRLTALPDWLLQLPRLAWLAFGGNPLCRPVAGEPVAATVPKVKLADIALTERLGEGASGVIFRGKWRPAVAGLAGAESEIAVKLFKGAVTSDGYPEDELDCCLTAGGHPNLIRVIGQIAEPEQLGLVMELIPDDFSNLGLPPSLASCTRDTFAPGTEFSTAEIAAMARQMAATLAHLHRRGVSHGDVYAHNIMANAAADILFGDFGAASNLAALPAAQRRAMEAIEVRAFGCLLDDLLGQNAGEDRAQRAELQALAQSCMQGQVALRPGFDALADRLQVG</sequence>
<dbReference type="Proteomes" id="UP000737113">
    <property type="component" value="Unassembled WGS sequence"/>
</dbReference>
<dbReference type="PROSITE" id="PS50011">
    <property type="entry name" value="PROTEIN_KINASE_DOM"/>
    <property type="match status" value="1"/>
</dbReference>
<evidence type="ECO:0000313" key="5">
    <source>
        <dbReference type="EMBL" id="NMH66914.1"/>
    </source>
</evidence>
<dbReference type="EMBL" id="JAAXYH010000018">
    <property type="protein sequence ID" value="NMH66914.1"/>
    <property type="molecule type" value="Genomic_DNA"/>
</dbReference>
<dbReference type="GO" id="GO:0005737">
    <property type="term" value="C:cytoplasm"/>
    <property type="evidence" value="ECO:0007669"/>
    <property type="project" value="TreeGrafter"/>
</dbReference>
<dbReference type="Gene3D" id="3.80.10.10">
    <property type="entry name" value="Ribonuclease Inhibitor"/>
    <property type="match status" value="2"/>
</dbReference>
<evidence type="ECO:0000256" key="1">
    <source>
        <dbReference type="ARBA" id="ARBA00022614"/>
    </source>
</evidence>
<dbReference type="GO" id="GO:0004672">
    <property type="term" value="F:protein kinase activity"/>
    <property type="evidence" value="ECO:0007669"/>
    <property type="project" value="InterPro"/>
</dbReference>
<dbReference type="InterPro" id="IPR011009">
    <property type="entry name" value="Kinase-like_dom_sf"/>
</dbReference>
<dbReference type="Gene3D" id="1.10.510.10">
    <property type="entry name" value="Transferase(Phosphotransferase) domain 1"/>
    <property type="match status" value="1"/>
</dbReference>
<name>A0A972G475_9GAMM</name>
<feature type="binding site" evidence="3">
    <location>
        <position position="242"/>
    </location>
    <ligand>
        <name>ATP</name>
        <dbReference type="ChEBI" id="CHEBI:30616"/>
    </ligand>
</feature>
<keyword evidence="5" id="KW-0418">Kinase</keyword>
<evidence type="ECO:0000256" key="3">
    <source>
        <dbReference type="PROSITE-ProRule" id="PRU10141"/>
    </source>
</evidence>
<dbReference type="AlphaFoldDB" id="A0A972G475"/>
<gene>
    <name evidence="5" type="ORF">HC757_17280</name>
</gene>
<dbReference type="SMART" id="SM00369">
    <property type="entry name" value="LRR_TYP"/>
    <property type="match status" value="5"/>
</dbReference>
<dbReference type="SUPFAM" id="SSF52058">
    <property type="entry name" value="L domain-like"/>
    <property type="match status" value="1"/>
</dbReference>
<proteinExistence type="predicted"/>
<dbReference type="Gene3D" id="3.30.200.20">
    <property type="entry name" value="Phosphorylase Kinase, domain 1"/>
    <property type="match status" value="1"/>
</dbReference>
<dbReference type="InterPro" id="IPR032675">
    <property type="entry name" value="LRR_dom_sf"/>
</dbReference>
<dbReference type="RefSeq" id="WP_169565640.1">
    <property type="nucleotide sequence ID" value="NZ_JAAXYH010000018.1"/>
</dbReference>
<dbReference type="GO" id="GO:0005524">
    <property type="term" value="F:ATP binding"/>
    <property type="evidence" value="ECO:0007669"/>
    <property type="project" value="UniProtKB-UniRule"/>
</dbReference>
<dbReference type="SUPFAM" id="SSF56112">
    <property type="entry name" value="Protein kinase-like (PK-like)"/>
    <property type="match status" value="1"/>
</dbReference>
<comment type="caution">
    <text evidence="5">The sequence shown here is derived from an EMBL/GenBank/DDBJ whole genome shotgun (WGS) entry which is preliminary data.</text>
</comment>
<organism evidence="5 6">
    <name type="scientific">Shewanella salipaludis</name>
    <dbReference type="NCBI Taxonomy" id="2723052"/>
    <lineage>
        <taxon>Bacteria</taxon>
        <taxon>Pseudomonadati</taxon>
        <taxon>Pseudomonadota</taxon>
        <taxon>Gammaproteobacteria</taxon>
        <taxon>Alteromonadales</taxon>
        <taxon>Shewanellaceae</taxon>
        <taxon>Shewanella</taxon>
    </lineage>
</organism>
<evidence type="ECO:0000313" key="6">
    <source>
        <dbReference type="Proteomes" id="UP000737113"/>
    </source>
</evidence>
<dbReference type="InterPro" id="IPR017441">
    <property type="entry name" value="Protein_kinase_ATP_BS"/>
</dbReference>
<keyword evidence="5" id="KW-0808">Transferase</keyword>
<evidence type="ECO:0000259" key="4">
    <source>
        <dbReference type="PROSITE" id="PS50011"/>
    </source>
</evidence>
<keyword evidence="2" id="KW-0677">Repeat</keyword>